<proteinExistence type="predicted"/>
<dbReference type="EMBL" id="JAYWVC010000192">
    <property type="protein sequence ID" value="MED7826957.1"/>
    <property type="molecule type" value="Genomic_DNA"/>
</dbReference>
<evidence type="ECO:0000256" key="1">
    <source>
        <dbReference type="SAM" id="MobiDB-lite"/>
    </source>
</evidence>
<evidence type="ECO:0000313" key="2">
    <source>
        <dbReference type="EMBL" id="MED7826957.1"/>
    </source>
</evidence>
<evidence type="ECO:0000313" key="3">
    <source>
        <dbReference type="Proteomes" id="UP001333996"/>
    </source>
</evidence>
<dbReference type="RefSeq" id="WP_329511347.1">
    <property type="nucleotide sequence ID" value="NZ_BAAAYZ010000174.1"/>
</dbReference>
<feature type="region of interest" description="Disordered" evidence="1">
    <location>
        <begin position="58"/>
        <end position="81"/>
    </location>
</feature>
<accession>A0ABU7FT20</accession>
<organism evidence="2 3">
    <name type="scientific">Streptomyces chiangmaiensis</name>
    <dbReference type="NCBI Taxonomy" id="766497"/>
    <lineage>
        <taxon>Bacteria</taxon>
        <taxon>Bacillati</taxon>
        <taxon>Actinomycetota</taxon>
        <taxon>Actinomycetes</taxon>
        <taxon>Kitasatosporales</taxon>
        <taxon>Streptomycetaceae</taxon>
        <taxon>Streptomyces</taxon>
    </lineage>
</organism>
<protein>
    <submittedName>
        <fullName evidence="2">Uncharacterized protein</fullName>
    </submittedName>
</protein>
<reference evidence="2" key="1">
    <citation type="submission" date="2024-01" db="EMBL/GenBank/DDBJ databases">
        <title>First draft genome sequence data of TA4-1, the type strain of Gram-positive actinobacterium Streptomyces chiangmaiensis.</title>
        <authorList>
            <person name="Yasawong M."/>
            <person name="Nantapong N."/>
        </authorList>
    </citation>
    <scope>NUCLEOTIDE SEQUENCE</scope>
    <source>
        <strain evidence="2">TA4-1</strain>
    </source>
</reference>
<keyword evidence="3" id="KW-1185">Reference proteome</keyword>
<sequence length="81" mass="8829">MGDSVSDETLAAVRACIDPREVVAVTTHGVRVDNERHFALLRVLITAAALEETARETLARTDRSTARPSQTSPGGWRIWGL</sequence>
<name>A0ABU7FT20_9ACTN</name>
<dbReference type="Proteomes" id="UP001333996">
    <property type="component" value="Unassembled WGS sequence"/>
</dbReference>
<gene>
    <name evidence="2" type="ORF">VXC91_34750</name>
</gene>
<comment type="caution">
    <text evidence="2">The sequence shown here is derived from an EMBL/GenBank/DDBJ whole genome shotgun (WGS) entry which is preliminary data.</text>
</comment>